<gene>
    <name evidence="1" type="ORF">ACFFPI_09975</name>
</gene>
<keyword evidence="2" id="KW-1185">Reference proteome</keyword>
<organism evidence="1 2">
    <name type="scientific">Arthrobacter methylotrophus</name>
    <dbReference type="NCBI Taxonomy" id="121291"/>
    <lineage>
        <taxon>Bacteria</taxon>
        <taxon>Bacillati</taxon>
        <taxon>Actinomycetota</taxon>
        <taxon>Actinomycetes</taxon>
        <taxon>Micrococcales</taxon>
        <taxon>Micrococcaceae</taxon>
        <taxon>Arthrobacter</taxon>
    </lineage>
</organism>
<proteinExistence type="predicted"/>
<dbReference type="EMBL" id="JBHMBH010000021">
    <property type="protein sequence ID" value="MFB9714448.1"/>
    <property type="molecule type" value="Genomic_DNA"/>
</dbReference>
<sequence length="156" mass="17189">MTNKPATPEPEVLQPQQCWELLRGVSVGRLAVWVEDHPDIFPINYKVDHGTLVFRTGEGTKLHSALGETPVAMEADGVNPDTGVAWSVVVKGQAVAIKLTQEVLDTIGLLLFPWQAGRKDHFIRIVPTSITGRRFTVTPPLTWWSPLDDATRAGLE</sequence>
<dbReference type="SUPFAM" id="SSF50475">
    <property type="entry name" value="FMN-binding split barrel"/>
    <property type="match status" value="1"/>
</dbReference>
<reference evidence="1 2" key="1">
    <citation type="submission" date="2024-09" db="EMBL/GenBank/DDBJ databases">
        <authorList>
            <person name="Sun Q."/>
            <person name="Mori K."/>
        </authorList>
    </citation>
    <scope>NUCLEOTIDE SEQUENCE [LARGE SCALE GENOMIC DNA]</scope>
    <source>
        <strain evidence="1 2">JCM 13519</strain>
    </source>
</reference>
<dbReference type="Gene3D" id="2.30.110.10">
    <property type="entry name" value="Electron Transport, Fmn-binding Protein, Chain A"/>
    <property type="match status" value="1"/>
</dbReference>
<dbReference type="Pfam" id="PF12900">
    <property type="entry name" value="Pyridox_ox_2"/>
    <property type="match status" value="1"/>
</dbReference>
<accession>A0ABV5UPJ5</accession>
<name>A0ABV5UPJ5_9MICC</name>
<protein>
    <submittedName>
        <fullName evidence="1">Pyridoxamine 5'-phosphate oxidase family protein</fullName>
    </submittedName>
</protein>
<dbReference type="Proteomes" id="UP001589536">
    <property type="component" value="Unassembled WGS sequence"/>
</dbReference>
<dbReference type="RefSeq" id="WP_345046125.1">
    <property type="nucleotide sequence ID" value="NZ_BAABED010000001.1"/>
</dbReference>
<dbReference type="InterPro" id="IPR024747">
    <property type="entry name" value="Pyridox_Oxase-rel"/>
</dbReference>
<evidence type="ECO:0000313" key="2">
    <source>
        <dbReference type="Proteomes" id="UP001589536"/>
    </source>
</evidence>
<dbReference type="InterPro" id="IPR012349">
    <property type="entry name" value="Split_barrel_FMN-bd"/>
</dbReference>
<comment type="caution">
    <text evidence="1">The sequence shown here is derived from an EMBL/GenBank/DDBJ whole genome shotgun (WGS) entry which is preliminary data.</text>
</comment>
<evidence type="ECO:0000313" key="1">
    <source>
        <dbReference type="EMBL" id="MFB9714448.1"/>
    </source>
</evidence>